<comment type="similarity">
    <text evidence="1">Belongs to the Brp/Blh beta-carotene diooxygenase family.</text>
</comment>
<dbReference type="RefSeq" id="WP_009053867.1">
    <property type="nucleotide sequence ID" value="NZ_AJYA01000012.1"/>
</dbReference>
<accession>I5C7L4</accession>
<organism evidence="2 3">
    <name type="scientific">Nitritalea halalkaliphila LW7</name>
    <dbReference type="NCBI Taxonomy" id="1189621"/>
    <lineage>
        <taxon>Bacteria</taxon>
        <taxon>Pseudomonadati</taxon>
        <taxon>Bacteroidota</taxon>
        <taxon>Cytophagia</taxon>
        <taxon>Cytophagales</taxon>
        <taxon>Cyclobacteriaceae</taxon>
        <taxon>Nitritalea</taxon>
    </lineage>
</organism>
<dbReference type="GO" id="GO:0005886">
    <property type="term" value="C:plasma membrane"/>
    <property type="evidence" value="ECO:0007669"/>
    <property type="project" value="UniProtKB-SubCell"/>
</dbReference>
<evidence type="ECO:0000313" key="2">
    <source>
        <dbReference type="EMBL" id="EIM77816.1"/>
    </source>
</evidence>
<dbReference type="HAMAP" id="MF_02093">
    <property type="entry name" value="Beta_carotene_diox"/>
    <property type="match status" value="1"/>
</dbReference>
<dbReference type="GO" id="GO:0004497">
    <property type="term" value="F:monooxygenase activity"/>
    <property type="evidence" value="ECO:0007669"/>
    <property type="project" value="UniProtKB-KW"/>
</dbReference>
<feature type="transmembrane region" description="Helical" evidence="1">
    <location>
        <begin position="33"/>
        <end position="52"/>
    </location>
</feature>
<keyword evidence="1" id="KW-0223">Dioxygenase</keyword>
<keyword evidence="1" id="KW-0812">Transmembrane</keyword>
<feature type="transmembrane region" description="Helical" evidence="1">
    <location>
        <begin position="259"/>
        <end position="281"/>
    </location>
</feature>
<gene>
    <name evidence="2" type="ORF">A3SI_05514</name>
</gene>
<dbReference type="GO" id="GO:0003834">
    <property type="term" value="F:beta-carotene 15,15'-dioxygenase activity"/>
    <property type="evidence" value="ECO:0007669"/>
    <property type="project" value="UniProtKB-EC"/>
</dbReference>
<keyword evidence="1" id="KW-1003">Cell membrane</keyword>
<reference evidence="2 3" key="1">
    <citation type="submission" date="2012-05" db="EMBL/GenBank/DDBJ databases">
        <title>Genome sequence of Nitritalea halalkaliphila LW7.</title>
        <authorList>
            <person name="Jangir P.K."/>
            <person name="Singh A."/>
            <person name="Shivaji S."/>
            <person name="Sharma R."/>
        </authorList>
    </citation>
    <scope>NUCLEOTIDE SEQUENCE [LARGE SCALE GENOMIC DNA]</scope>
    <source>
        <strain evidence="2 3">LW7</strain>
    </source>
</reference>
<protein>
    <recommendedName>
        <fullName evidence="1">Probable beta-carotene 15,15'-dioxygenase</fullName>
        <ecNumber evidence="1">1.13.11.63</ecNumber>
    </recommendedName>
</protein>
<keyword evidence="1" id="KW-0560">Oxidoreductase</keyword>
<comment type="function">
    <text evidence="1">Catalyzes the cleavage of beta-carotene at its central double bond (15,15') to yield two molecules of all-trans-retinal.</text>
</comment>
<keyword evidence="2" id="KW-0503">Monooxygenase</keyword>
<feature type="transmembrane region" description="Helical" evidence="1">
    <location>
        <begin position="150"/>
        <end position="169"/>
    </location>
</feature>
<dbReference type="OrthoDB" id="945227at2"/>
<dbReference type="GO" id="GO:0016121">
    <property type="term" value="P:carotene catabolic process"/>
    <property type="evidence" value="ECO:0007669"/>
    <property type="project" value="UniProtKB-UniRule"/>
</dbReference>
<proteinExistence type="inferred from homology"/>
<feature type="transmembrane region" description="Helical" evidence="1">
    <location>
        <begin position="231"/>
        <end position="253"/>
    </location>
</feature>
<comment type="subcellular location">
    <subcellularLocation>
        <location evidence="1">Cell membrane</location>
        <topology evidence="1">Multi-pass membrane protein</topology>
    </subcellularLocation>
</comment>
<comment type="caution">
    <text evidence="2">The sequence shown here is derived from an EMBL/GenBank/DDBJ whole genome shotgun (WGS) entry which is preliminary data.</text>
</comment>
<dbReference type="AlphaFoldDB" id="I5C7L4"/>
<evidence type="ECO:0000256" key="1">
    <source>
        <dbReference type="HAMAP-Rule" id="MF_02093"/>
    </source>
</evidence>
<dbReference type="GO" id="GO:0010436">
    <property type="term" value="F:carotenoid dioxygenase activity"/>
    <property type="evidence" value="ECO:0007669"/>
    <property type="project" value="UniProtKB-UniRule"/>
</dbReference>
<feature type="transmembrane region" description="Helical" evidence="1">
    <location>
        <begin position="117"/>
        <end position="138"/>
    </location>
</feature>
<dbReference type="NCBIfam" id="TIGR03753">
    <property type="entry name" value="blh_monoox"/>
    <property type="match status" value="1"/>
</dbReference>
<feature type="transmembrane region" description="Helical" evidence="1">
    <location>
        <begin position="175"/>
        <end position="199"/>
    </location>
</feature>
<evidence type="ECO:0000313" key="3">
    <source>
        <dbReference type="Proteomes" id="UP000005551"/>
    </source>
</evidence>
<dbReference type="InterPro" id="IPR022270">
    <property type="entry name" value="Blh_diox"/>
</dbReference>
<keyword evidence="1" id="KW-1133">Transmembrane helix</keyword>
<dbReference type="GO" id="GO:0005506">
    <property type="term" value="F:iron ion binding"/>
    <property type="evidence" value="ECO:0007669"/>
    <property type="project" value="UniProtKB-UniRule"/>
</dbReference>
<keyword evidence="1" id="KW-0472">Membrane</keyword>
<keyword evidence="1" id="KW-0408">Iron</keyword>
<keyword evidence="3" id="KW-1185">Reference proteome</keyword>
<dbReference type="EMBL" id="AJYA01000012">
    <property type="protein sequence ID" value="EIM77816.1"/>
    <property type="molecule type" value="Genomic_DNA"/>
</dbReference>
<sequence>MHAISPSLRWIATGIFLLFGAFSAPNGNFQLLVFALVMVTVGIPHGAVDHLLASSTTASPWKFYLRYLGIMAAYTLLWVLAPLLALFLFLFVSAYHFGQMHLETQAQGLVQKITYSSIGFGFLGLIVFGDWQASAALLSSFFTLPDLFPYRNWIGVGSMLLLIPLYAHYPKNPRIWLAISALAISLWVLPLYLSFALYFGFWHSLPSLKIEYIGLKAKGNVGDYTNFIRNLLPFSLLSLLGIGILLVAGMRYLEPNQLMLLFFILVSLITAPHVLVMDTYIEKEFKAKRGRFVA</sequence>
<keyword evidence="1" id="KW-0479">Metal-binding</keyword>
<comment type="cofactor">
    <cofactor evidence="1">
        <name>Fe(2+)</name>
        <dbReference type="ChEBI" id="CHEBI:29033"/>
    </cofactor>
</comment>
<comment type="caution">
    <text evidence="1">Lacks conserved residue(s) required for the propagation of feature annotation.</text>
</comment>
<name>I5C7L4_9BACT</name>
<dbReference type="Pfam" id="PF15461">
    <property type="entry name" value="BCD"/>
    <property type="match status" value="1"/>
</dbReference>
<feature type="transmembrane region" description="Helical" evidence="1">
    <location>
        <begin position="64"/>
        <end position="97"/>
    </location>
</feature>
<dbReference type="EC" id="1.13.11.63" evidence="1"/>
<dbReference type="STRING" id="1189621.A3SI_05514"/>
<comment type="catalytic activity">
    <reaction evidence="1">
        <text>all-trans-beta-carotene + O2 = 2 all-trans-retinal</text>
        <dbReference type="Rhea" id="RHEA:32887"/>
        <dbReference type="ChEBI" id="CHEBI:15379"/>
        <dbReference type="ChEBI" id="CHEBI:17579"/>
        <dbReference type="ChEBI" id="CHEBI:17898"/>
        <dbReference type="EC" id="1.13.11.63"/>
    </reaction>
</comment>
<dbReference type="Proteomes" id="UP000005551">
    <property type="component" value="Unassembled WGS sequence"/>
</dbReference>